<dbReference type="OrthoDB" id="3252866at2"/>
<feature type="domain" description="Major facilitator superfamily (MFS) profile" evidence="8">
    <location>
        <begin position="25"/>
        <end position="456"/>
    </location>
</feature>
<dbReference type="EMBL" id="FNCJ01000003">
    <property type="protein sequence ID" value="SDG45506.1"/>
    <property type="molecule type" value="Genomic_DNA"/>
</dbReference>
<dbReference type="GO" id="GO:0022857">
    <property type="term" value="F:transmembrane transporter activity"/>
    <property type="evidence" value="ECO:0007669"/>
    <property type="project" value="InterPro"/>
</dbReference>
<evidence type="ECO:0000313" key="9">
    <source>
        <dbReference type="EMBL" id="SDG45506.1"/>
    </source>
</evidence>
<comment type="subcellular location">
    <subcellularLocation>
        <location evidence="1">Membrane</location>
        <topology evidence="1">Multi-pass membrane protein</topology>
    </subcellularLocation>
</comment>
<dbReference type="RefSeq" id="WP_090683627.1">
    <property type="nucleotide sequence ID" value="NZ_CADERL010000005.1"/>
</dbReference>
<dbReference type="Proteomes" id="UP000199706">
    <property type="component" value="Unassembled WGS sequence"/>
</dbReference>
<dbReference type="PROSITE" id="PS50850">
    <property type="entry name" value="MFS"/>
    <property type="match status" value="1"/>
</dbReference>
<protein>
    <submittedName>
        <fullName evidence="9">MFS transporter, putative metabolite:H+ symporter</fullName>
    </submittedName>
</protein>
<feature type="transmembrane region" description="Helical" evidence="7">
    <location>
        <begin position="67"/>
        <end position="97"/>
    </location>
</feature>
<evidence type="ECO:0000256" key="7">
    <source>
        <dbReference type="SAM" id="Phobius"/>
    </source>
</evidence>
<reference evidence="9 10" key="1">
    <citation type="submission" date="2016-10" db="EMBL/GenBank/DDBJ databases">
        <authorList>
            <person name="de Groot N.N."/>
        </authorList>
    </citation>
    <scope>NUCLEOTIDE SEQUENCE [LARGE SCALE GENOMIC DNA]</scope>
    <source>
        <strain evidence="9 10">LMG 2247</strain>
    </source>
</reference>
<keyword evidence="5 7" id="KW-1133">Transmembrane helix</keyword>
<feature type="transmembrane region" description="Helical" evidence="7">
    <location>
        <begin position="281"/>
        <end position="301"/>
    </location>
</feature>
<organism evidence="9 10">
    <name type="scientific">Paraburkholderia phenazinium</name>
    <dbReference type="NCBI Taxonomy" id="60549"/>
    <lineage>
        <taxon>Bacteria</taxon>
        <taxon>Pseudomonadati</taxon>
        <taxon>Pseudomonadota</taxon>
        <taxon>Betaproteobacteria</taxon>
        <taxon>Burkholderiales</taxon>
        <taxon>Burkholderiaceae</taxon>
        <taxon>Paraburkholderia</taxon>
    </lineage>
</organism>
<feature type="transmembrane region" description="Helical" evidence="7">
    <location>
        <begin position="104"/>
        <end position="125"/>
    </location>
</feature>
<keyword evidence="4 7" id="KW-0812">Transmembrane</keyword>
<feature type="transmembrane region" description="Helical" evidence="7">
    <location>
        <begin position="434"/>
        <end position="452"/>
    </location>
</feature>
<dbReference type="AlphaFoldDB" id="A0A1G7UD31"/>
<dbReference type="SUPFAM" id="SSF103473">
    <property type="entry name" value="MFS general substrate transporter"/>
    <property type="match status" value="1"/>
</dbReference>
<dbReference type="PANTHER" id="PTHR23511">
    <property type="entry name" value="SYNAPTIC VESICLE GLYCOPROTEIN 2"/>
    <property type="match status" value="1"/>
</dbReference>
<dbReference type="PANTHER" id="PTHR23511:SF34">
    <property type="entry name" value="SYNAPTIC VESICLE GLYCOPROTEIN 2"/>
    <property type="match status" value="1"/>
</dbReference>
<feature type="transmembrane region" description="Helical" evidence="7">
    <location>
        <begin position="21"/>
        <end position="47"/>
    </location>
</feature>
<evidence type="ECO:0000256" key="1">
    <source>
        <dbReference type="ARBA" id="ARBA00004141"/>
    </source>
</evidence>
<dbReference type="InterPro" id="IPR036259">
    <property type="entry name" value="MFS_trans_sf"/>
</dbReference>
<comment type="similarity">
    <text evidence="2">Belongs to the major facilitator superfamily. Sugar transporter (TC 2.A.1.1) family.</text>
</comment>
<feature type="transmembrane region" description="Helical" evidence="7">
    <location>
        <begin position="131"/>
        <end position="151"/>
    </location>
</feature>
<gene>
    <name evidence="9" type="ORF">SAMN05216466_103414</name>
</gene>
<feature type="transmembrane region" description="Helical" evidence="7">
    <location>
        <begin position="407"/>
        <end position="428"/>
    </location>
</feature>
<keyword evidence="3" id="KW-0813">Transport</keyword>
<dbReference type="GO" id="GO:0016020">
    <property type="term" value="C:membrane"/>
    <property type="evidence" value="ECO:0007669"/>
    <property type="project" value="UniProtKB-SubCell"/>
</dbReference>
<evidence type="ECO:0000259" key="8">
    <source>
        <dbReference type="PROSITE" id="PS50850"/>
    </source>
</evidence>
<feature type="transmembrane region" description="Helical" evidence="7">
    <location>
        <begin position="367"/>
        <end position="387"/>
    </location>
</feature>
<evidence type="ECO:0000256" key="4">
    <source>
        <dbReference type="ARBA" id="ARBA00022692"/>
    </source>
</evidence>
<proteinExistence type="inferred from homology"/>
<dbReference type="CDD" id="cd17316">
    <property type="entry name" value="MFS_SV2_like"/>
    <property type="match status" value="1"/>
</dbReference>
<evidence type="ECO:0000313" key="10">
    <source>
        <dbReference type="Proteomes" id="UP000199706"/>
    </source>
</evidence>
<evidence type="ECO:0000256" key="2">
    <source>
        <dbReference type="ARBA" id="ARBA00010992"/>
    </source>
</evidence>
<feature type="transmembrane region" description="Helical" evidence="7">
    <location>
        <begin position="163"/>
        <end position="183"/>
    </location>
</feature>
<dbReference type="Pfam" id="PF00083">
    <property type="entry name" value="Sugar_tr"/>
    <property type="match status" value="1"/>
</dbReference>
<accession>A0A1G7UD31</accession>
<dbReference type="InterPro" id="IPR020846">
    <property type="entry name" value="MFS_dom"/>
</dbReference>
<sequence length="465" mass="50669">MSTQKAAEIAARFDRLPPSRTVWTMVILISLGGVFEFYDLFFTGYVAPGMIESGLFKPESLGFFAALQPLAVAGFGTFVFATFAGLWIGTVAFGFVADRFGRRVVFTWSLIWYMVCTIIMAFQTSGLALDIWRLIAGIGIGVELVTIDTYISELIPGGERGRAYAVNQFITFSVVPVVAFLAYILKGTQPLGLEYWRVVILIGSVGAAVVWILRRKIPESPRWLARHGRIEEAERIVADIERRVAAEKGVVLPAPQPVAPEQSGTGSYGEIFGPSYRTRTLILSIFNMAQVIGFYGFAAWVPTLLIHRGIHVTASLGYAFIIAIANPFGPLLGVWFADKLERKTQICGGLITMAVVIGVFSQASEPWLLIVLGVLFTLAANIMSYAYHGYQAELFPTRIRARAIGFVYSWSRISAAFAGLAIGILLHGYGVPGVAAFIGISMLVGICMILLGPSTRGRSLESISH</sequence>
<name>A0A1G7UD31_9BURK</name>
<feature type="transmembrane region" description="Helical" evidence="7">
    <location>
        <begin position="344"/>
        <end position="361"/>
    </location>
</feature>
<dbReference type="InterPro" id="IPR005829">
    <property type="entry name" value="Sugar_transporter_CS"/>
</dbReference>
<dbReference type="Gene3D" id="1.20.1250.20">
    <property type="entry name" value="MFS general substrate transporter like domains"/>
    <property type="match status" value="1"/>
</dbReference>
<dbReference type="InterPro" id="IPR005828">
    <property type="entry name" value="MFS_sugar_transport-like"/>
</dbReference>
<keyword evidence="6 7" id="KW-0472">Membrane</keyword>
<feature type="transmembrane region" description="Helical" evidence="7">
    <location>
        <begin position="316"/>
        <end position="337"/>
    </location>
</feature>
<evidence type="ECO:0000256" key="3">
    <source>
        <dbReference type="ARBA" id="ARBA00022448"/>
    </source>
</evidence>
<feature type="transmembrane region" description="Helical" evidence="7">
    <location>
        <begin position="195"/>
        <end position="213"/>
    </location>
</feature>
<dbReference type="PROSITE" id="PS00217">
    <property type="entry name" value="SUGAR_TRANSPORT_2"/>
    <property type="match status" value="1"/>
</dbReference>
<evidence type="ECO:0000256" key="6">
    <source>
        <dbReference type="ARBA" id="ARBA00023136"/>
    </source>
</evidence>
<evidence type="ECO:0000256" key="5">
    <source>
        <dbReference type="ARBA" id="ARBA00022989"/>
    </source>
</evidence>